<dbReference type="SUPFAM" id="SSF109640">
    <property type="entry name" value="KRAB domain (Kruppel-associated box)"/>
    <property type="match status" value="1"/>
</dbReference>
<feature type="compositionally biased region" description="Basic and acidic residues" evidence="1">
    <location>
        <begin position="435"/>
        <end position="455"/>
    </location>
</feature>
<evidence type="ECO:0000256" key="1">
    <source>
        <dbReference type="SAM" id="MobiDB-lite"/>
    </source>
</evidence>
<evidence type="ECO:0000259" key="2">
    <source>
        <dbReference type="PROSITE" id="PS50805"/>
    </source>
</evidence>
<dbReference type="PANTHER" id="PTHR23232:SF118">
    <property type="entry name" value="ZINC FINGER PROTEIN 746"/>
    <property type="match status" value="1"/>
</dbReference>
<dbReference type="AlphaFoldDB" id="A0A8D0G6Z0"/>
<dbReference type="InterPro" id="IPR044822">
    <property type="entry name" value="Myb_DNA-bind_4"/>
</dbReference>
<dbReference type="Pfam" id="PF13837">
    <property type="entry name" value="Myb_DNA-bind_4"/>
    <property type="match status" value="1"/>
</dbReference>
<evidence type="ECO:0000313" key="3">
    <source>
        <dbReference type="Ensembl" id="ENSSPUP00000001158.1"/>
    </source>
</evidence>
<dbReference type="CDD" id="cd07765">
    <property type="entry name" value="KRAB_A-box"/>
    <property type="match status" value="1"/>
</dbReference>
<reference evidence="3" key="2">
    <citation type="submission" date="2025-09" db="UniProtKB">
        <authorList>
            <consortium name="Ensembl"/>
        </authorList>
    </citation>
    <scope>IDENTIFICATION</scope>
</reference>
<accession>A0A8D0G6Z0</accession>
<feature type="region of interest" description="Disordered" evidence="1">
    <location>
        <begin position="429"/>
        <end position="462"/>
    </location>
</feature>
<proteinExistence type="predicted"/>
<dbReference type="PANTHER" id="PTHR23232">
    <property type="entry name" value="KRAB DOMAIN C2H2 ZINC FINGER"/>
    <property type="match status" value="1"/>
</dbReference>
<feature type="domain" description="KRAB" evidence="2">
    <location>
        <begin position="128"/>
        <end position="199"/>
    </location>
</feature>
<dbReference type="Proteomes" id="UP000694392">
    <property type="component" value="Unplaced"/>
</dbReference>
<dbReference type="GeneTree" id="ENSGT00940000162942"/>
<dbReference type="PROSITE" id="PS50805">
    <property type="entry name" value="KRAB"/>
    <property type="match status" value="1"/>
</dbReference>
<dbReference type="InterPro" id="IPR036051">
    <property type="entry name" value="KRAB_dom_sf"/>
</dbReference>
<keyword evidence="4" id="KW-1185">Reference proteome</keyword>
<dbReference type="SMART" id="SM00349">
    <property type="entry name" value="KRAB"/>
    <property type="match status" value="1"/>
</dbReference>
<dbReference type="InterPro" id="IPR001909">
    <property type="entry name" value="KRAB"/>
</dbReference>
<sequence length="485" mass="55228">MESRHPKPSPCEPAFAKETKLNAAEISLWTVVAAIQAVERKVDSHATRLLNLERRTVTMEKKYVDCEKTVVDFGNQMECKLAVLGTLIQEYGLLQRRLENMENLLKNRNFWILRLPPGSKGEVPKVPVTFDDVSVYFNEQEWGNLDEWQKELYKHVMKGNFETLVSLDYAVSKPELLSRIERGEEPCVEEPGGWEGREIPADLDVESQGGAADVSLWIKQEAEEELRLGDEGCAEERDLGESPTWAFHVPASDVVRQIKQEQVPCVQENWFPGETESPAYPSPEFPLSMSGISSRIKQEEESVIGNPHDSEGSEIPGGPFAALVKRRRGPTWRVPEVLLLLRLIQQSPSLRVLMSSSSAPSTDAWRRIVVGMAEAGYPRTLDQARNKWKRLKANFFAAGSRPPRNSHLPNYYYKIRTIWQAANCPEFKDRHRPRTSMEEKRDPGVETREGQERVGRPVPETELMGSSMLMQRRLVDGQLRSLKHR</sequence>
<dbReference type="InterPro" id="IPR050169">
    <property type="entry name" value="Krueppel_C2H2_ZnF"/>
</dbReference>
<protein>
    <recommendedName>
        <fullName evidence="2">KRAB domain-containing protein</fullName>
    </recommendedName>
</protein>
<dbReference type="Gene3D" id="6.10.140.140">
    <property type="match status" value="1"/>
</dbReference>
<dbReference type="Gene3D" id="1.10.10.60">
    <property type="entry name" value="Homeodomain-like"/>
    <property type="match status" value="1"/>
</dbReference>
<organism evidence="3 4">
    <name type="scientific">Sphenodon punctatus</name>
    <name type="common">Tuatara</name>
    <name type="synonym">Hatteria punctata</name>
    <dbReference type="NCBI Taxonomy" id="8508"/>
    <lineage>
        <taxon>Eukaryota</taxon>
        <taxon>Metazoa</taxon>
        <taxon>Chordata</taxon>
        <taxon>Craniata</taxon>
        <taxon>Vertebrata</taxon>
        <taxon>Euteleostomi</taxon>
        <taxon>Lepidosauria</taxon>
        <taxon>Sphenodontia</taxon>
        <taxon>Sphenodontidae</taxon>
        <taxon>Sphenodon</taxon>
    </lineage>
</organism>
<name>A0A8D0G6Z0_SPHPU</name>
<reference evidence="3" key="1">
    <citation type="submission" date="2025-08" db="UniProtKB">
        <authorList>
            <consortium name="Ensembl"/>
        </authorList>
    </citation>
    <scope>IDENTIFICATION</scope>
</reference>
<dbReference type="GO" id="GO:0006355">
    <property type="term" value="P:regulation of DNA-templated transcription"/>
    <property type="evidence" value="ECO:0007669"/>
    <property type="project" value="InterPro"/>
</dbReference>
<evidence type="ECO:0000313" key="4">
    <source>
        <dbReference type="Proteomes" id="UP000694392"/>
    </source>
</evidence>
<dbReference type="Ensembl" id="ENSSPUT00000001224.1">
    <property type="protein sequence ID" value="ENSSPUP00000001158.1"/>
    <property type="gene ID" value="ENSSPUG00000000919.1"/>
</dbReference>
<dbReference type="Pfam" id="PF01352">
    <property type="entry name" value="KRAB"/>
    <property type="match status" value="1"/>
</dbReference>